<dbReference type="Gene3D" id="2.60.40.2000">
    <property type="match status" value="1"/>
</dbReference>
<dbReference type="InterPro" id="IPR038705">
    <property type="entry name" value="YabP_sf"/>
</dbReference>
<dbReference type="InterPro" id="IPR022476">
    <property type="entry name" value="Spore_YabP/YqfC"/>
</dbReference>
<dbReference type="AlphaFoldDB" id="A0A2P2BMF1"/>
<name>A0A2P2BMF1_9FIRM</name>
<sequence>MEHNITLKDRSNLIVSGVEHIYSFSDKKVEVKTSAGEMVIEGENLDMSKLSIDEKVINVDGTINAIIYSKERKTQESFFKKVFK</sequence>
<gene>
    <name evidence="1" type="ORF">FRIFI_0037</name>
</gene>
<proteinExistence type="predicted"/>
<organism evidence="1 2">
    <name type="scientific">Romboutsia hominis</name>
    <dbReference type="NCBI Taxonomy" id="1507512"/>
    <lineage>
        <taxon>Bacteria</taxon>
        <taxon>Bacillati</taxon>
        <taxon>Bacillota</taxon>
        <taxon>Clostridia</taxon>
        <taxon>Peptostreptococcales</taxon>
        <taxon>Peptostreptococcaceae</taxon>
        <taxon>Romboutsia</taxon>
    </lineage>
</organism>
<dbReference type="EMBL" id="LN650648">
    <property type="protein sequence ID" value="CEI71591.1"/>
    <property type="molecule type" value="Genomic_DNA"/>
</dbReference>
<dbReference type="Proteomes" id="UP000245695">
    <property type="component" value="Chromosome 1"/>
</dbReference>
<dbReference type="Pfam" id="PF07873">
    <property type="entry name" value="YabP"/>
    <property type="match status" value="1"/>
</dbReference>
<evidence type="ECO:0000313" key="1">
    <source>
        <dbReference type="EMBL" id="CEI71591.1"/>
    </source>
</evidence>
<reference evidence="1 2" key="1">
    <citation type="submission" date="2014-09" db="EMBL/GenBank/DDBJ databases">
        <authorList>
            <person name="Hornung B.V."/>
        </authorList>
    </citation>
    <scope>NUCLEOTIDE SEQUENCE [LARGE SCALE GENOMIC DNA]</scope>
    <source>
        <strain evidence="1 2">FRIFI</strain>
    </source>
</reference>
<keyword evidence="2" id="KW-1185">Reference proteome</keyword>
<protein>
    <submittedName>
        <fullName evidence="1">YabP family</fullName>
    </submittedName>
</protein>
<evidence type="ECO:0000313" key="2">
    <source>
        <dbReference type="Proteomes" id="UP000245695"/>
    </source>
</evidence>
<dbReference type="KEGG" id="rhom:FRIFI_0037"/>
<accession>A0A2P2BMF1</accession>
<dbReference type="RefSeq" id="WP_092921439.1">
    <property type="nucleotide sequence ID" value="NZ_FJTZ01000005.1"/>
</dbReference>